<comment type="subunit">
    <text evidence="11">Heteropentamer composed of five different subunits.</text>
</comment>
<dbReference type="GO" id="GO:0003997">
    <property type="term" value="F:acyl-CoA oxidase activity"/>
    <property type="evidence" value="ECO:0007669"/>
    <property type="project" value="UniProtKB-EC"/>
</dbReference>
<gene>
    <name evidence="19" type="ORF">P3T76_011264</name>
</gene>
<evidence type="ECO:0000256" key="13">
    <source>
        <dbReference type="PIRSR" id="PIRSR000168-1"/>
    </source>
</evidence>
<dbReference type="PANTHER" id="PTHR10909:SF352">
    <property type="entry name" value="ACYL-COENZYME A OXIDASE-LIKE PROTEIN"/>
    <property type="match status" value="1"/>
</dbReference>
<dbReference type="InterPro" id="IPR055060">
    <property type="entry name" value="ACOX_C_alpha1"/>
</dbReference>
<dbReference type="SUPFAM" id="SSF47203">
    <property type="entry name" value="Acyl-CoA dehydrogenase C-terminal domain-like"/>
    <property type="match status" value="2"/>
</dbReference>
<dbReference type="InterPro" id="IPR012258">
    <property type="entry name" value="Acyl-CoA_oxidase"/>
</dbReference>
<proteinExistence type="inferred from homology"/>
<organism evidence="19 20">
    <name type="scientific">Phytophthora citrophthora</name>
    <dbReference type="NCBI Taxonomy" id="4793"/>
    <lineage>
        <taxon>Eukaryota</taxon>
        <taxon>Sar</taxon>
        <taxon>Stramenopiles</taxon>
        <taxon>Oomycota</taxon>
        <taxon>Peronosporomycetes</taxon>
        <taxon>Peronosporales</taxon>
        <taxon>Peronosporaceae</taxon>
        <taxon>Phytophthora</taxon>
    </lineage>
</organism>
<dbReference type="InterPro" id="IPR029320">
    <property type="entry name" value="Acyl-CoA_ox_N"/>
</dbReference>
<evidence type="ECO:0000259" key="16">
    <source>
        <dbReference type="Pfam" id="PF02770"/>
    </source>
</evidence>
<dbReference type="PANTHER" id="PTHR10909">
    <property type="entry name" value="ELECTRON TRANSPORT OXIDOREDUCTASE"/>
    <property type="match status" value="1"/>
</dbReference>
<feature type="domain" description="Acyl-CoA oxidase C-alpha1" evidence="18">
    <location>
        <begin position="312"/>
        <end position="476"/>
    </location>
</feature>
<dbReference type="Pfam" id="PF22924">
    <property type="entry name" value="ACOX_C_alpha1"/>
    <property type="match status" value="1"/>
</dbReference>
<dbReference type="GO" id="GO:0005504">
    <property type="term" value="F:fatty acid binding"/>
    <property type="evidence" value="ECO:0007669"/>
    <property type="project" value="TreeGrafter"/>
</dbReference>
<dbReference type="Gene3D" id="2.40.110.10">
    <property type="entry name" value="Butyryl-CoA Dehydrogenase, subunit A, domain 2"/>
    <property type="match status" value="1"/>
</dbReference>
<dbReference type="PIRSF" id="PIRSF000168">
    <property type="entry name" value="Acyl-CoA_oxidase"/>
    <property type="match status" value="1"/>
</dbReference>
<feature type="domain" description="Acyl-CoA oxidase/dehydrogenase middle" evidence="16">
    <location>
        <begin position="169"/>
        <end position="281"/>
    </location>
</feature>
<keyword evidence="20" id="KW-1185">Reference proteome</keyword>
<evidence type="ECO:0000256" key="2">
    <source>
        <dbReference type="ARBA" id="ARBA00001974"/>
    </source>
</evidence>
<dbReference type="FunFam" id="1.10.540.10:FF:000018">
    <property type="entry name" value="Acyl-coenzyme A oxidase"/>
    <property type="match status" value="1"/>
</dbReference>
<dbReference type="Proteomes" id="UP001259832">
    <property type="component" value="Unassembled WGS sequence"/>
</dbReference>
<dbReference type="GO" id="GO:0071949">
    <property type="term" value="F:FAD binding"/>
    <property type="evidence" value="ECO:0007669"/>
    <property type="project" value="InterPro"/>
</dbReference>
<comment type="caution">
    <text evidence="19">The sequence shown here is derived from an EMBL/GenBank/DDBJ whole genome shotgun (WGS) entry which is preliminary data.</text>
</comment>
<keyword evidence="6 12" id="KW-0274">FAD</keyword>
<evidence type="ECO:0000256" key="8">
    <source>
        <dbReference type="ARBA" id="ARBA00023002"/>
    </source>
</evidence>
<feature type="domain" description="Acyl-CoA oxidase C-terminal" evidence="15">
    <location>
        <begin position="520"/>
        <end position="696"/>
    </location>
</feature>
<dbReference type="InterPro" id="IPR037069">
    <property type="entry name" value="AcylCoA_DH/ox_N_sf"/>
</dbReference>
<dbReference type="Gene3D" id="1.10.540.10">
    <property type="entry name" value="Acyl-CoA dehydrogenase/oxidase, N-terminal domain"/>
    <property type="match status" value="1"/>
</dbReference>
<dbReference type="InterPro" id="IPR046373">
    <property type="entry name" value="Acyl-CoA_Oxase/DH_mid-dom_sf"/>
</dbReference>
<evidence type="ECO:0000259" key="18">
    <source>
        <dbReference type="Pfam" id="PF22924"/>
    </source>
</evidence>
<feature type="binding site" evidence="14">
    <location>
        <position position="212"/>
    </location>
    <ligand>
        <name>FAD</name>
        <dbReference type="ChEBI" id="CHEBI:57692"/>
    </ligand>
</feature>
<dbReference type="Pfam" id="PF02770">
    <property type="entry name" value="Acyl-CoA_dh_M"/>
    <property type="match status" value="1"/>
</dbReference>
<evidence type="ECO:0000259" key="17">
    <source>
        <dbReference type="Pfam" id="PF14749"/>
    </source>
</evidence>
<keyword evidence="10" id="KW-0576">Peroxisome</keyword>
<comment type="catalytic activity">
    <reaction evidence="1">
        <text>a 2,3-saturated acyl-CoA + O2 = a (2E)-enoyl-CoA + H2O2</text>
        <dbReference type="Rhea" id="RHEA:38959"/>
        <dbReference type="ChEBI" id="CHEBI:15379"/>
        <dbReference type="ChEBI" id="CHEBI:16240"/>
        <dbReference type="ChEBI" id="CHEBI:58856"/>
        <dbReference type="ChEBI" id="CHEBI:65111"/>
        <dbReference type="EC" id="1.3.3.6"/>
    </reaction>
</comment>
<dbReference type="InterPro" id="IPR036250">
    <property type="entry name" value="AcylCo_DH-like_C"/>
</dbReference>
<sequence length="702" mass="78164">MSDTSSASSRRLAALSRQLQPAPCAVSTRDQTVAELVTERARGSFSPRAMADSIYGGKRQTELRLEAMQLLEGHLEFRNDVAIFDRSLAQRREHTVQRVRRLYSLFMEHGADVDKRDTLADIVGVFDLPMWTRNGVHFGLFLGAIMGQGDQSQQDEWMLPTMMLELFGCYGMTELGHGSFTRGFETTATFDVKTDEFVIHTPTDTATKWWIGGAGQTATHTVCFASLVLPGDSTDHGIQSFIVPLRDVETHEPLPGVRIGDMGSKMGLQGVDNGWIQFDRVRIPRANMLRRYAQVSREGVFSQTQHKAQLAYAALLVNRGKIVTLSVGILEKAVTIAVRYAAVRRQGLQVNSEDSHSETRLLDYQTHQYRLMPVLARAYAYRLQTRHITRLLQQFDTHGSDISEALLADIHGTMSGFKAFCTWDVQEGIDVCRQSCGGNGYSKYTGLAELFADFSVMVTFEGDNTVMSLQTAHYLLRSVEKLQNGEKLSGSVQYLEREQASNQRRQWGVEGSTDLNNAALLRDALDVYTGRQVLQVAAKLAAAKRKTEAERLNLCQVELVEIARVHVFYNVASAFLEHIQELKMDSSGDSAGLVPALEALCQVYICQELDRGAAFLLKEKFMSPFQYNLVRERLMESCTRVREDAVGLVDAFLLTDTVLNSSVGRADGSIYEGALAAVTHRTGPTPYFASAIKPMFDGELLE</sequence>
<dbReference type="InterPro" id="IPR002655">
    <property type="entry name" value="Acyl-CoA_oxidase_C"/>
</dbReference>
<comment type="subcellular location">
    <subcellularLocation>
        <location evidence="3">Peroxisome</location>
    </subcellularLocation>
</comment>
<evidence type="ECO:0000256" key="7">
    <source>
        <dbReference type="ARBA" id="ARBA00022832"/>
    </source>
</evidence>
<evidence type="ECO:0000256" key="9">
    <source>
        <dbReference type="ARBA" id="ARBA00023098"/>
    </source>
</evidence>
<dbReference type="FunFam" id="1.20.140.10:FF:000015">
    <property type="entry name" value="Acyl-coenzyme A oxidase"/>
    <property type="match status" value="1"/>
</dbReference>
<dbReference type="EMBL" id="JASMQC010000025">
    <property type="protein sequence ID" value="KAK1934655.1"/>
    <property type="molecule type" value="Genomic_DNA"/>
</dbReference>
<comment type="cofactor">
    <cofactor evidence="2">
        <name>FAD</name>
        <dbReference type="ChEBI" id="CHEBI:57692"/>
    </cofactor>
</comment>
<dbReference type="SUPFAM" id="SSF56645">
    <property type="entry name" value="Acyl-CoA dehydrogenase NM domain-like"/>
    <property type="match status" value="1"/>
</dbReference>
<evidence type="ECO:0000256" key="11">
    <source>
        <dbReference type="ARBA" id="ARBA00063271"/>
    </source>
</evidence>
<keyword evidence="8" id="KW-0560">Oxidoreductase</keyword>
<evidence type="ECO:0000313" key="19">
    <source>
        <dbReference type="EMBL" id="KAK1934655.1"/>
    </source>
</evidence>
<dbReference type="FunFam" id="2.40.110.10:FF:000003">
    <property type="entry name" value="Acyl-coenzyme A oxidase"/>
    <property type="match status" value="1"/>
</dbReference>
<evidence type="ECO:0000259" key="15">
    <source>
        <dbReference type="Pfam" id="PF01756"/>
    </source>
</evidence>
<comment type="similarity">
    <text evidence="4 12">Belongs to the acyl-CoA oxidase family.</text>
</comment>
<dbReference type="GO" id="GO:0033540">
    <property type="term" value="P:fatty acid beta-oxidation using acyl-CoA oxidase"/>
    <property type="evidence" value="ECO:0007669"/>
    <property type="project" value="TreeGrafter"/>
</dbReference>
<evidence type="ECO:0000256" key="5">
    <source>
        <dbReference type="ARBA" id="ARBA00022630"/>
    </source>
</evidence>
<dbReference type="Gene3D" id="1.20.140.10">
    <property type="entry name" value="Butyryl-CoA Dehydrogenase, subunit A, domain 3"/>
    <property type="match status" value="2"/>
</dbReference>
<evidence type="ECO:0000256" key="12">
    <source>
        <dbReference type="PIRNR" id="PIRNR000168"/>
    </source>
</evidence>
<accession>A0AAD9LFG3</accession>
<evidence type="ECO:0000256" key="3">
    <source>
        <dbReference type="ARBA" id="ARBA00004275"/>
    </source>
</evidence>
<name>A0AAD9LFG3_9STRA</name>
<dbReference type="Pfam" id="PF01756">
    <property type="entry name" value="ACOX"/>
    <property type="match status" value="1"/>
</dbReference>
<dbReference type="AlphaFoldDB" id="A0AAD9LFG3"/>
<evidence type="ECO:0000256" key="6">
    <source>
        <dbReference type="ARBA" id="ARBA00022827"/>
    </source>
</evidence>
<evidence type="ECO:0000256" key="1">
    <source>
        <dbReference type="ARBA" id="ARBA00001201"/>
    </source>
</evidence>
<dbReference type="GO" id="GO:0005777">
    <property type="term" value="C:peroxisome"/>
    <property type="evidence" value="ECO:0007669"/>
    <property type="project" value="UniProtKB-SubCell"/>
</dbReference>
<evidence type="ECO:0000256" key="4">
    <source>
        <dbReference type="ARBA" id="ARBA00006288"/>
    </source>
</evidence>
<keyword evidence="5 12" id="KW-0285">Flavoprotein</keyword>
<feature type="domain" description="Acyl-coenzyme A oxidase N-terminal" evidence="17">
    <location>
        <begin position="47"/>
        <end position="164"/>
    </location>
</feature>
<keyword evidence="7" id="KW-0276">Fatty acid metabolism</keyword>
<feature type="active site" description="Proton acceptor" evidence="13">
    <location>
        <position position="461"/>
    </location>
</feature>
<dbReference type="InterPro" id="IPR009100">
    <property type="entry name" value="AcylCoA_DH/oxidase_NM_dom_sf"/>
</dbReference>
<dbReference type="GO" id="GO:0055088">
    <property type="term" value="P:lipid homeostasis"/>
    <property type="evidence" value="ECO:0007669"/>
    <property type="project" value="TreeGrafter"/>
</dbReference>
<evidence type="ECO:0000313" key="20">
    <source>
        <dbReference type="Proteomes" id="UP001259832"/>
    </source>
</evidence>
<dbReference type="Pfam" id="PF14749">
    <property type="entry name" value="Acyl-CoA_ox_N"/>
    <property type="match status" value="1"/>
</dbReference>
<dbReference type="FunFam" id="1.20.140.10:FF:000013">
    <property type="entry name" value="Acyl-coenzyme A oxidase"/>
    <property type="match status" value="1"/>
</dbReference>
<evidence type="ECO:0000256" key="14">
    <source>
        <dbReference type="PIRSR" id="PIRSR000168-2"/>
    </source>
</evidence>
<feature type="binding site" evidence="14">
    <location>
        <position position="173"/>
    </location>
    <ligand>
        <name>FAD</name>
        <dbReference type="ChEBI" id="CHEBI:57692"/>
    </ligand>
</feature>
<evidence type="ECO:0000256" key="10">
    <source>
        <dbReference type="ARBA" id="ARBA00023140"/>
    </source>
</evidence>
<dbReference type="InterPro" id="IPR006091">
    <property type="entry name" value="Acyl-CoA_Oxase/DH_mid-dom"/>
</dbReference>
<protein>
    <recommendedName>
        <fullName evidence="12">Acyl-coenzyme A oxidase</fullName>
    </recommendedName>
</protein>
<reference evidence="19" key="1">
    <citation type="submission" date="2023-08" db="EMBL/GenBank/DDBJ databases">
        <title>Reference Genome Resource for the Citrus Pathogen Phytophthora citrophthora.</title>
        <authorList>
            <person name="Moller H."/>
            <person name="Coetzee B."/>
            <person name="Rose L.J."/>
            <person name="Van Niekerk J.M."/>
        </authorList>
    </citation>
    <scope>NUCLEOTIDE SEQUENCE</scope>
    <source>
        <strain evidence="19">STE-U-9442</strain>
    </source>
</reference>
<keyword evidence="9" id="KW-0443">Lipid metabolism</keyword>